<protein>
    <submittedName>
        <fullName evidence="1">Uncharacterized protein</fullName>
    </submittedName>
</protein>
<dbReference type="AlphaFoldDB" id="A0A6J4M8R8"/>
<gene>
    <name evidence="1" type="ORF">AVDCRST_MAG07-3126</name>
</gene>
<proteinExistence type="predicted"/>
<reference evidence="1" key="1">
    <citation type="submission" date="2020-02" db="EMBL/GenBank/DDBJ databases">
        <authorList>
            <person name="Meier V. D."/>
        </authorList>
    </citation>
    <scope>NUCLEOTIDE SEQUENCE</scope>
    <source>
        <strain evidence="1">AVDCRST_MAG07</strain>
    </source>
</reference>
<evidence type="ECO:0000313" key="1">
    <source>
        <dbReference type="EMBL" id="CAA9352998.1"/>
    </source>
</evidence>
<dbReference type="EMBL" id="CADCUB010000150">
    <property type="protein sequence ID" value="CAA9352998.1"/>
    <property type="molecule type" value="Genomic_DNA"/>
</dbReference>
<organism evidence="1">
    <name type="scientific">uncultured Frankineae bacterium</name>
    <dbReference type="NCBI Taxonomy" id="437475"/>
    <lineage>
        <taxon>Bacteria</taxon>
        <taxon>Bacillati</taxon>
        <taxon>Actinomycetota</taxon>
        <taxon>Actinomycetes</taxon>
        <taxon>Frankiales</taxon>
        <taxon>environmental samples</taxon>
    </lineage>
</organism>
<sequence length="57" mass="6035">MDVLDAPMDAMLVAQGPGRTAVRSLGCTLVVHAVTVDGRARRAVLQGRDVYRVEAVA</sequence>
<accession>A0A6J4M8R8</accession>
<name>A0A6J4M8R8_9ACTN</name>